<sequence>MSNQEDAPESKRDKALAKRRRKILEAAVMCFLENGYHQTGVRDIATRAGVSLGNLYNHFPSKHDVLVEIAGLERDELVPFLKILAKTSPAPKVLDKFVTAYAKYLAAPENVILSIEITSEAIRKPDIADLFLENRDLLTSSLTSVLSRGAADGDLRPLSDPSDTAQLILELIEGSAARSMLSGVPMRKILGGVGDFISAAVLPPDTAV</sequence>
<dbReference type="InterPro" id="IPR050109">
    <property type="entry name" value="HTH-type_TetR-like_transc_reg"/>
</dbReference>
<evidence type="ECO:0000313" key="5">
    <source>
        <dbReference type="Proteomes" id="UP000441586"/>
    </source>
</evidence>
<proteinExistence type="predicted"/>
<dbReference type="EMBL" id="WSFO01000004">
    <property type="protein sequence ID" value="KAE9630610.1"/>
    <property type="molecule type" value="Genomic_DNA"/>
</dbReference>
<accession>A0A6A4RHZ3</accession>
<evidence type="ECO:0000259" key="3">
    <source>
        <dbReference type="PROSITE" id="PS50977"/>
    </source>
</evidence>
<gene>
    <name evidence="4" type="ORF">GP644_09460</name>
</gene>
<dbReference type="Pfam" id="PF00440">
    <property type="entry name" value="TetR_N"/>
    <property type="match status" value="1"/>
</dbReference>
<dbReference type="Pfam" id="PF14246">
    <property type="entry name" value="TetR_C_7"/>
    <property type="match status" value="1"/>
</dbReference>
<dbReference type="RefSeq" id="WP_158978993.1">
    <property type="nucleotide sequence ID" value="NZ_WSFO01000004.1"/>
</dbReference>
<evidence type="ECO:0000256" key="1">
    <source>
        <dbReference type="ARBA" id="ARBA00023125"/>
    </source>
</evidence>
<feature type="domain" description="HTH tetR-type" evidence="3">
    <location>
        <begin position="17"/>
        <end position="77"/>
    </location>
</feature>
<reference evidence="4 5" key="1">
    <citation type="submission" date="2019-12" db="EMBL/GenBank/DDBJ databases">
        <authorList>
            <person name="Zhang Y.-J."/>
        </authorList>
    </citation>
    <scope>NUCLEOTIDE SEQUENCE [LARGE SCALE GENOMIC DNA]</scope>
    <source>
        <strain evidence="4 5">H18S-6</strain>
    </source>
</reference>
<dbReference type="SUPFAM" id="SSF46689">
    <property type="entry name" value="Homeodomain-like"/>
    <property type="match status" value="1"/>
</dbReference>
<dbReference type="Proteomes" id="UP000441586">
    <property type="component" value="Unassembled WGS sequence"/>
</dbReference>
<dbReference type="InterPro" id="IPR009057">
    <property type="entry name" value="Homeodomain-like_sf"/>
</dbReference>
<dbReference type="AlphaFoldDB" id="A0A6A4RHZ3"/>
<dbReference type="PROSITE" id="PS50977">
    <property type="entry name" value="HTH_TETR_2"/>
    <property type="match status" value="1"/>
</dbReference>
<dbReference type="PRINTS" id="PR00455">
    <property type="entry name" value="HTHTETR"/>
</dbReference>
<keyword evidence="1 2" id="KW-0238">DNA-binding</keyword>
<dbReference type="InterPro" id="IPR036271">
    <property type="entry name" value="Tet_transcr_reg_TetR-rel_C_sf"/>
</dbReference>
<dbReference type="SUPFAM" id="SSF48498">
    <property type="entry name" value="Tetracyclin repressor-like, C-terminal domain"/>
    <property type="match status" value="1"/>
</dbReference>
<organism evidence="4 5">
    <name type="scientific">Parasedimentitalea maritima</name>
    <dbReference type="NCBI Taxonomy" id="2578117"/>
    <lineage>
        <taxon>Bacteria</taxon>
        <taxon>Pseudomonadati</taxon>
        <taxon>Pseudomonadota</taxon>
        <taxon>Alphaproteobacteria</taxon>
        <taxon>Rhodobacterales</taxon>
        <taxon>Paracoccaceae</taxon>
        <taxon>Parasedimentitalea</taxon>
    </lineage>
</organism>
<dbReference type="GO" id="GO:0003700">
    <property type="term" value="F:DNA-binding transcription factor activity"/>
    <property type="evidence" value="ECO:0007669"/>
    <property type="project" value="TreeGrafter"/>
</dbReference>
<name>A0A6A4RHZ3_9RHOB</name>
<evidence type="ECO:0000313" key="4">
    <source>
        <dbReference type="EMBL" id="KAE9630610.1"/>
    </source>
</evidence>
<dbReference type="PANTHER" id="PTHR30055:SF226">
    <property type="entry name" value="HTH-TYPE TRANSCRIPTIONAL REGULATOR PKSA"/>
    <property type="match status" value="1"/>
</dbReference>
<feature type="DNA-binding region" description="H-T-H motif" evidence="2">
    <location>
        <begin position="40"/>
        <end position="59"/>
    </location>
</feature>
<dbReference type="PANTHER" id="PTHR30055">
    <property type="entry name" value="HTH-TYPE TRANSCRIPTIONAL REGULATOR RUTR"/>
    <property type="match status" value="1"/>
</dbReference>
<evidence type="ECO:0000256" key="2">
    <source>
        <dbReference type="PROSITE-ProRule" id="PRU00335"/>
    </source>
</evidence>
<dbReference type="InterPro" id="IPR039536">
    <property type="entry name" value="TetR_C_Proteobacteria"/>
</dbReference>
<dbReference type="GO" id="GO:0000976">
    <property type="term" value="F:transcription cis-regulatory region binding"/>
    <property type="evidence" value="ECO:0007669"/>
    <property type="project" value="TreeGrafter"/>
</dbReference>
<comment type="caution">
    <text evidence="4">The sequence shown here is derived from an EMBL/GenBank/DDBJ whole genome shotgun (WGS) entry which is preliminary data.</text>
</comment>
<protein>
    <submittedName>
        <fullName evidence="4">TetR family transcriptional regulator</fullName>
    </submittedName>
</protein>
<dbReference type="InterPro" id="IPR001647">
    <property type="entry name" value="HTH_TetR"/>
</dbReference>
<dbReference type="Gene3D" id="1.10.357.10">
    <property type="entry name" value="Tetracycline Repressor, domain 2"/>
    <property type="match status" value="1"/>
</dbReference>